<comment type="subcellular location">
    <subcellularLocation>
        <location evidence="1 7">Cell membrane</location>
        <topology evidence="1 7">Multi-pass membrane protein</topology>
    </subcellularLocation>
</comment>
<evidence type="ECO:0000313" key="9">
    <source>
        <dbReference type="EMBL" id="SHI57816.1"/>
    </source>
</evidence>
<gene>
    <name evidence="9" type="ORF">SAMN02745165_00459</name>
</gene>
<sequence>MLSRRSAFIRDVVWQRLRHNRMALAGGVIVLLMFLLAAIASLVSSDPSAIDVSQSLLPPSWAHPLGTDDLGRDVLVRMLYGARISLLVGFVAVGISCLIGIFFGSLAGYYGGWIDSLIMRFVDIMLCFPTFFLILAVIAFLDPSIWNIMIVIGLTSWMGVARLIRAEFLSLRQRDFVLAAQALGASDFRLIFRHILPNAMSPVLVSATLGVAGAILTESALSFLGIGVQPPTPSWGNMLIVGKQTLGSAWWLSVFPGLAILITVLGYNLLGEGIRDALDPRLKE</sequence>
<dbReference type="PANTHER" id="PTHR43386">
    <property type="entry name" value="OLIGOPEPTIDE TRANSPORT SYSTEM PERMEASE PROTEIN APPC"/>
    <property type="match status" value="1"/>
</dbReference>
<evidence type="ECO:0000256" key="4">
    <source>
        <dbReference type="ARBA" id="ARBA00022692"/>
    </source>
</evidence>
<keyword evidence="5 7" id="KW-1133">Transmembrane helix</keyword>
<dbReference type="PANTHER" id="PTHR43386:SF1">
    <property type="entry name" value="D,D-DIPEPTIDE TRANSPORT SYSTEM PERMEASE PROTEIN DDPC-RELATED"/>
    <property type="match status" value="1"/>
</dbReference>
<keyword evidence="10" id="KW-1185">Reference proteome</keyword>
<feature type="domain" description="ABC transmembrane type-1" evidence="8">
    <location>
        <begin position="82"/>
        <end position="271"/>
    </location>
</feature>
<keyword evidence="3" id="KW-1003">Cell membrane</keyword>
<feature type="transmembrane region" description="Helical" evidence="7">
    <location>
        <begin position="121"/>
        <end position="139"/>
    </location>
</feature>
<dbReference type="Proteomes" id="UP000184171">
    <property type="component" value="Unassembled WGS sequence"/>
</dbReference>
<dbReference type="OrthoDB" id="9783218at2"/>
<protein>
    <submittedName>
        <fullName evidence="9">Peptide/nickel transport system permease protein</fullName>
    </submittedName>
</protein>
<reference evidence="9 10" key="1">
    <citation type="submission" date="2016-11" db="EMBL/GenBank/DDBJ databases">
        <authorList>
            <person name="Jaros S."/>
            <person name="Januszkiewicz K."/>
            <person name="Wedrychowicz H."/>
        </authorList>
    </citation>
    <scope>NUCLEOTIDE SEQUENCE [LARGE SCALE GENOMIC DNA]</scope>
    <source>
        <strain evidence="9 10">DSM 5091</strain>
    </source>
</reference>
<dbReference type="InterPro" id="IPR025966">
    <property type="entry name" value="OppC_N"/>
</dbReference>
<keyword evidence="4 7" id="KW-0812">Transmembrane</keyword>
<dbReference type="AlphaFoldDB" id="A0A1M6C9Z2"/>
<keyword evidence="6 7" id="KW-0472">Membrane</keyword>
<accession>A0A1M6C9Z2</accession>
<dbReference type="InterPro" id="IPR050366">
    <property type="entry name" value="BP-dependent_transpt_permease"/>
</dbReference>
<dbReference type="InterPro" id="IPR000515">
    <property type="entry name" value="MetI-like"/>
</dbReference>
<dbReference type="Pfam" id="PF00528">
    <property type="entry name" value="BPD_transp_1"/>
    <property type="match status" value="1"/>
</dbReference>
<name>A0A1M6C9Z2_MALRU</name>
<evidence type="ECO:0000256" key="7">
    <source>
        <dbReference type="RuleBase" id="RU363032"/>
    </source>
</evidence>
<evidence type="ECO:0000259" key="8">
    <source>
        <dbReference type="PROSITE" id="PS50928"/>
    </source>
</evidence>
<dbReference type="Gene3D" id="1.10.3720.10">
    <property type="entry name" value="MetI-like"/>
    <property type="match status" value="1"/>
</dbReference>
<keyword evidence="2 7" id="KW-0813">Transport</keyword>
<proteinExistence type="inferred from homology"/>
<dbReference type="Pfam" id="PF12911">
    <property type="entry name" value="OppC_N"/>
    <property type="match status" value="1"/>
</dbReference>
<feature type="transmembrane region" description="Helical" evidence="7">
    <location>
        <begin position="203"/>
        <end position="228"/>
    </location>
</feature>
<dbReference type="CDD" id="cd06261">
    <property type="entry name" value="TM_PBP2"/>
    <property type="match status" value="1"/>
</dbReference>
<dbReference type="RefSeq" id="WP_072905116.1">
    <property type="nucleotide sequence ID" value="NZ_FQZT01000001.1"/>
</dbReference>
<dbReference type="GO" id="GO:0055085">
    <property type="term" value="P:transmembrane transport"/>
    <property type="evidence" value="ECO:0007669"/>
    <property type="project" value="InterPro"/>
</dbReference>
<evidence type="ECO:0000256" key="3">
    <source>
        <dbReference type="ARBA" id="ARBA00022475"/>
    </source>
</evidence>
<organism evidence="9 10">
    <name type="scientific">Malonomonas rubra DSM 5091</name>
    <dbReference type="NCBI Taxonomy" id="1122189"/>
    <lineage>
        <taxon>Bacteria</taxon>
        <taxon>Pseudomonadati</taxon>
        <taxon>Thermodesulfobacteriota</taxon>
        <taxon>Desulfuromonadia</taxon>
        <taxon>Desulfuromonadales</taxon>
        <taxon>Geopsychrobacteraceae</taxon>
        <taxon>Malonomonas</taxon>
    </lineage>
</organism>
<dbReference type="InterPro" id="IPR035906">
    <property type="entry name" value="MetI-like_sf"/>
</dbReference>
<dbReference type="SUPFAM" id="SSF161098">
    <property type="entry name" value="MetI-like"/>
    <property type="match status" value="1"/>
</dbReference>
<feature type="transmembrane region" description="Helical" evidence="7">
    <location>
        <begin position="248"/>
        <end position="270"/>
    </location>
</feature>
<evidence type="ECO:0000256" key="5">
    <source>
        <dbReference type="ARBA" id="ARBA00022989"/>
    </source>
</evidence>
<feature type="transmembrane region" description="Helical" evidence="7">
    <location>
        <begin position="84"/>
        <end position="109"/>
    </location>
</feature>
<dbReference type="PROSITE" id="PS50928">
    <property type="entry name" value="ABC_TM1"/>
    <property type="match status" value="1"/>
</dbReference>
<evidence type="ECO:0000256" key="6">
    <source>
        <dbReference type="ARBA" id="ARBA00023136"/>
    </source>
</evidence>
<feature type="transmembrane region" description="Helical" evidence="7">
    <location>
        <begin position="145"/>
        <end position="164"/>
    </location>
</feature>
<feature type="transmembrane region" description="Helical" evidence="7">
    <location>
        <begin position="21"/>
        <end position="43"/>
    </location>
</feature>
<evidence type="ECO:0000256" key="1">
    <source>
        <dbReference type="ARBA" id="ARBA00004651"/>
    </source>
</evidence>
<evidence type="ECO:0000256" key="2">
    <source>
        <dbReference type="ARBA" id="ARBA00022448"/>
    </source>
</evidence>
<comment type="similarity">
    <text evidence="7">Belongs to the binding-protein-dependent transport system permease family.</text>
</comment>
<dbReference type="GO" id="GO:0005886">
    <property type="term" value="C:plasma membrane"/>
    <property type="evidence" value="ECO:0007669"/>
    <property type="project" value="UniProtKB-SubCell"/>
</dbReference>
<dbReference type="EMBL" id="FQZT01000001">
    <property type="protein sequence ID" value="SHI57816.1"/>
    <property type="molecule type" value="Genomic_DNA"/>
</dbReference>
<evidence type="ECO:0000313" key="10">
    <source>
        <dbReference type="Proteomes" id="UP000184171"/>
    </source>
</evidence>
<dbReference type="STRING" id="1122189.SAMN02745165_00459"/>